<feature type="transmembrane region" description="Helical" evidence="5">
    <location>
        <begin position="208"/>
        <end position="230"/>
    </location>
</feature>
<evidence type="ECO:0000313" key="8">
    <source>
        <dbReference type="Proteomes" id="UP001589532"/>
    </source>
</evidence>
<dbReference type="InterPro" id="IPR036259">
    <property type="entry name" value="MFS_trans_sf"/>
</dbReference>
<feature type="transmembrane region" description="Helical" evidence="5">
    <location>
        <begin position="146"/>
        <end position="165"/>
    </location>
</feature>
<comment type="caution">
    <text evidence="7">The sequence shown here is derived from an EMBL/GenBank/DDBJ whole genome shotgun (WGS) entry which is preliminary data.</text>
</comment>
<feature type="transmembrane region" description="Helical" evidence="5">
    <location>
        <begin position="236"/>
        <end position="257"/>
    </location>
</feature>
<dbReference type="PROSITE" id="PS50850">
    <property type="entry name" value="MFS"/>
    <property type="match status" value="1"/>
</dbReference>
<evidence type="ECO:0000256" key="2">
    <source>
        <dbReference type="ARBA" id="ARBA00022692"/>
    </source>
</evidence>
<feature type="transmembrane region" description="Helical" evidence="5">
    <location>
        <begin position="177"/>
        <end position="196"/>
    </location>
</feature>
<feature type="transmembrane region" description="Helical" evidence="5">
    <location>
        <begin position="342"/>
        <end position="362"/>
    </location>
</feature>
<dbReference type="InterPro" id="IPR020846">
    <property type="entry name" value="MFS_dom"/>
</dbReference>
<evidence type="ECO:0000259" key="6">
    <source>
        <dbReference type="PROSITE" id="PS50850"/>
    </source>
</evidence>
<evidence type="ECO:0000313" key="7">
    <source>
        <dbReference type="EMBL" id="MFB9631864.1"/>
    </source>
</evidence>
<feature type="transmembrane region" description="Helical" evidence="5">
    <location>
        <begin position="54"/>
        <end position="72"/>
    </location>
</feature>
<evidence type="ECO:0000256" key="1">
    <source>
        <dbReference type="ARBA" id="ARBA00004651"/>
    </source>
</evidence>
<sequence length="469" mass="47607">MSAPIRAAPVQAGRRWAVLAVILASAVLDLLDATITNLAAPTIAADLGGGETLIQWLGAGYALALGVLLVPAGRLGDKYGRRRLFLIGIGGFTIASVACGIAGGAGTLIAARIVQGAFGALMIPQGFGIVTAAFPRDQLGKAFSAFAPTLGASSVGGPVLAGFLIQSDLLGLGWRAMFLINIVLGGATFLAAARLLPTDGARSDAPEVSVDGIGAGLLGVAMVAFLYGLIDGSAHGWGLVAYLCLAGGVAFFGLFCVRQRTAASPLIEPSLLRNRGFTAGLVLGVVFFAAVSGLLYVMSLLMQYDLRFTPVKAAVGLVPVAAGIVVASVACHRLIARLGRDLILIGLLTTLAGTGWLLFAASGTPRDVWSLVPPALVLGLGMGACFGTVFDVTMGDIDPRQTGSASGSLTAIQQLANAVGAAVVTTVYFGAGDQDGAATRSLLIVIVATIVCCGLVRLLPRKAQPHHAP</sequence>
<proteinExistence type="predicted"/>
<accession>A0ABV5SK06</accession>
<dbReference type="SUPFAM" id="SSF103473">
    <property type="entry name" value="MFS general substrate transporter"/>
    <property type="match status" value="1"/>
</dbReference>
<comment type="subcellular location">
    <subcellularLocation>
        <location evidence="1">Cell membrane</location>
        <topology evidence="1">Multi-pass membrane protein</topology>
    </subcellularLocation>
</comment>
<keyword evidence="2 5" id="KW-0812">Transmembrane</keyword>
<evidence type="ECO:0000256" key="5">
    <source>
        <dbReference type="SAM" id="Phobius"/>
    </source>
</evidence>
<evidence type="ECO:0000256" key="3">
    <source>
        <dbReference type="ARBA" id="ARBA00022989"/>
    </source>
</evidence>
<feature type="transmembrane region" description="Helical" evidence="5">
    <location>
        <begin position="313"/>
        <end position="335"/>
    </location>
</feature>
<organism evidence="7 8">
    <name type="scientific">Nonomuraea helvata</name>
    <dbReference type="NCBI Taxonomy" id="37484"/>
    <lineage>
        <taxon>Bacteria</taxon>
        <taxon>Bacillati</taxon>
        <taxon>Actinomycetota</taxon>
        <taxon>Actinomycetes</taxon>
        <taxon>Streptosporangiales</taxon>
        <taxon>Streptosporangiaceae</taxon>
        <taxon>Nonomuraea</taxon>
    </lineage>
</organism>
<dbReference type="Pfam" id="PF07690">
    <property type="entry name" value="MFS_1"/>
    <property type="match status" value="1"/>
</dbReference>
<keyword evidence="3 5" id="KW-1133">Transmembrane helix</keyword>
<dbReference type="Gene3D" id="1.20.1720.10">
    <property type="entry name" value="Multidrug resistance protein D"/>
    <property type="match status" value="1"/>
</dbReference>
<gene>
    <name evidence="7" type="ORF">ACFFSA_53150</name>
</gene>
<dbReference type="Gene3D" id="1.20.1250.20">
    <property type="entry name" value="MFS general substrate transporter like domains"/>
    <property type="match status" value="1"/>
</dbReference>
<feature type="transmembrane region" description="Helical" evidence="5">
    <location>
        <begin position="437"/>
        <end position="459"/>
    </location>
</feature>
<dbReference type="EMBL" id="JBHMBW010000110">
    <property type="protein sequence ID" value="MFB9631864.1"/>
    <property type="molecule type" value="Genomic_DNA"/>
</dbReference>
<dbReference type="RefSeq" id="WP_345003051.1">
    <property type="nucleotide sequence ID" value="NZ_BAAAXV010000012.1"/>
</dbReference>
<feature type="domain" description="Major facilitator superfamily (MFS) profile" evidence="6">
    <location>
        <begin position="18"/>
        <end position="464"/>
    </location>
</feature>
<dbReference type="PANTHER" id="PTHR42718:SF39">
    <property type="entry name" value="ACTINORHODIN TRANSPORTER-RELATED"/>
    <property type="match status" value="1"/>
</dbReference>
<keyword evidence="4 5" id="KW-0472">Membrane</keyword>
<feature type="transmembrane region" description="Helical" evidence="5">
    <location>
        <begin position="368"/>
        <end position="390"/>
    </location>
</feature>
<dbReference type="Proteomes" id="UP001589532">
    <property type="component" value="Unassembled WGS sequence"/>
</dbReference>
<feature type="transmembrane region" description="Helical" evidence="5">
    <location>
        <begin position="84"/>
        <end position="110"/>
    </location>
</feature>
<evidence type="ECO:0000256" key="4">
    <source>
        <dbReference type="ARBA" id="ARBA00023136"/>
    </source>
</evidence>
<keyword evidence="8" id="KW-1185">Reference proteome</keyword>
<feature type="transmembrane region" description="Helical" evidence="5">
    <location>
        <begin position="116"/>
        <end position="134"/>
    </location>
</feature>
<dbReference type="PANTHER" id="PTHR42718">
    <property type="entry name" value="MAJOR FACILITATOR SUPERFAMILY MULTIDRUG TRANSPORTER MFSC"/>
    <property type="match status" value="1"/>
</dbReference>
<feature type="transmembrane region" description="Helical" evidence="5">
    <location>
        <begin position="411"/>
        <end position="431"/>
    </location>
</feature>
<protein>
    <submittedName>
        <fullName evidence="7">MFS transporter</fullName>
    </submittedName>
</protein>
<feature type="transmembrane region" description="Helical" evidence="5">
    <location>
        <begin position="277"/>
        <end position="301"/>
    </location>
</feature>
<reference evidence="7 8" key="1">
    <citation type="submission" date="2024-09" db="EMBL/GenBank/DDBJ databases">
        <authorList>
            <person name="Sun Q."/>
            <person name="Mori K."/>
        </authorList>
    </citation>
    <scope>NUCLEOTIDE SEQUENCE [LARGE SCALE GENOMIC DNA]</scope>
    <source>
        <strain evidence="7 8">JCM 3143</strain>
    </source>
</reference>
<name>A0ABV5SK06_9ACTN</name>
<dbReference type="InterPro" id="IPR011701">
    <property type="entry name" value="MFS"/>
</dbReference>